<sequence>MPLDDTTAAAATAARELATWSGERRRDALHAAADALEKAGDQIVDTAVAETGLTRPRLEGELARTTGQLRLLGDFVAAGRDRPVVRSAAAAPGGGDIVAVRVPVGPVAVFAASNFPLAFGVLGGDTASALAAGCPVVAKAHPAQPETARLIEAAVAPVLGGFFAVVHGGADVSIALVRAPEIRAVGFTGSAAGGRALMDAAAARPDPIPVYAEMGALNPVFVFPSALDDARWPATVAAAVTGSAGQLCTKPGLVVVPDSAAGDAFADRLAAEVAATPVFDRMLTPGMAAAHAAWRDRAPGVEGTASAPEAGAAPFAVRVTAAELDGELLEEHFGPTVVIARSGVDGYGELAGRLEGSLTATVLAGEGDDDAVRALLPALVDRAGRVIYNGVPTGVAVVDAMQHGGPWPAASGAFTSVGTAAVERFLRTVALQNLPERLAP</sequence>
<dbReference type="PANTHER" id="PTHR43353">
    <property type="entry name" value="SUCCINATE-SEMIALDEHYDE DEHYDROGENASE, MITOCHONDRIAL"/>
    <property type="match status" value="1"/>
</dbReference>
<name>A0ABQ4D2M2_9ACTN</name>
<dbReference type="SUPFAM" id="SSF53720">
    <property type="entry name" value="ALDH-like"/>
    <property type="match status" value="1"/>
</dbReference>
<accession>A0ABQ4D2M2</accession>
<evidence type="ECO:0000313" key="3">
    <source>
        <dbReference type="EMBL" id="GIF77766.1"/>
    </source>
</evidence>
<dbReference type="InterPro" id="IPR050740">
    <property type="entry name" value="Aldehyde_DH_Superfamily"/>
</dbReference>
<keyword evidence="1" id="KW-0560">Oxidoreductase</keyword>
<dbReference type="InterPro" id="IPR015590">
    <property type="entry name" value="Aldehyde_DH_dom"/>
</dbReference>
<keyword evidence="4" id="KW-1185">Reference proteome</keyword>
<reference evidence="3 4" key="1">
    <citation type="submission" date="2021-01" db="EMBL/GenBank/DDBJ databases">
        <title>Whole genome shotgun sequence of Asanoa siamensis NBRC 107932.</title>
        <authorList>
            <person name="Komaki H."/>
            <person name="Tamura T."/>
        </authorList>
    </citation>
    <scope>NUCLEOTIDE SEQUENCE [LARGE SCALE GENOMIC DNA]</scope>
    <source>
        <strain evidence="3 4">NBRC 107932</strain>
    </source>
</reference>
<protein>
    <submittedName>
        <fullName evidence="3">2,5-dioxovalerate dehydrogenase</fullName>
    </submittedName>
</protein>
<dbReference type="InterPro" id="IPR016163">
    <property type="entry name" value="Ald_DH_C"/>
</dbReference>
<dbReference type="Pfam" id="PF00171">
    <property type="entry name" value="Aldedh"/>
    <property type="match status" value="1"/>
</dbReference>
<dbReference type="InterPro" id="IPR016162">
    <property type="entry name" value="Ald_DH_N"/>
</dbReference>
<comment type="caution">
    <text evidence="3">The sequence shown here is derived from an EMBL/GenBank/DDBJ whole genome shotgun (WGS) entry which is preliminary data.</text>
</comment>
<dbReference type="Gene3D" id="3.40.605.10">
    <property type="entry name" value="Aldehyde Dehydrogenase, Chain A, domain 1"/>
    <property type="match status" value="1"/>
</dbReference>
<dbReference type="Proteomes" id="UP000604117">
    <property type="component" value="Unassembled WGS sequence"/>
</dbReference>
<feature type="domain" description="Aldehyde dehydrogenase" evidence="2">
    <location>
        <begin position="4"/>
        <end position="281"/>
    </location>
</feature>
<gene>
    <name evidence="3" type="ORF">Asi02nite_72840</name>
</gene>
<organism evidence="3 4">
    <name type="scientific">Asanoa siamensis</name>
    <dbReference type="NCBI Taxonomy" id="926357"/>
    <lineage>
        <taxon>Bacteria</taxon>
        <taxon>Bacillati</taxon>
        <taxon>Actinomycetota</taxon>
        <taxon>Actinomycetes</taxon>
        <taxon>Micromonosporales</taxon>
        <taxon>Micromonosporaceae</taxon>
        <taxon>Asanoa</taxon>
    </lineage>
</organism>
<dbReference type="InterPro" id="IPR016161">
    <property type="entry name" value="Ald_DH/histidinol_DH"/>
</dbReference>
<dbReference type="EMBL" id="BONE01000102">
    <property type="protein sequence ID" value="GIF77766.1"/>
    <property type="molecule type" value="Genomic_DNA"/>
</dbReference>
<evidence type="ECO:0000313" key="4">
    <source>
        <dbReference type="Proteomes" id="UP000604117"/>
    </source>
</evidence>
<evidence type="ECO:0000256" key="1">
    <source>
        <dbReference type="ARBA" id="ARBA00023002"/>
    </source>
</evidence>
<evidence type="ECO:0000259" key="2">
    <source>
        <dbReference type="Pfam" id="PF00171"/>
    </source>
</evidence>
<dbReference type="RefSeq" id="WP_203718620.1">
    <property type="nucleotide sequence ID" value="NZ_BONE01000102.1"/>
</dbReference>
<dbReference type="Gene3D" id="3.40.309.10">
    <property type="entry name" value="Aldehyde Dehydrogenase, Chain A, domain 2"/>
    <property type="match status" value="1"/>
</dbReference>
<dbReference type="PANTHER" id="PTHR43353:SF3">
    <property type="entry name" value="ALDEHYDE DEHYDROGENASE-RELATED"/>
    <property type="match status" value="1"/>
</dbReference>
<proteinExistence type="predicted"/>